<dbReference type="EMBL" id="JBHUIJ010000026">
    <property type="protein sequence ID" value="MFD2239104.1"/>
    <property type="molecule type" value="Genomic_DNA"/>
</dbReference>
<dbReference type="Proteomes" id="UP001597371">
    <property type="component" value="Unassembled WGS sequence"/>
</dbReference>
<name>A0ABW5CPI2_9HYPH</name>
<keyword evidence="3" id="KW-1185">Reference proteome</keyword>
<sequence length="358" mass="36705">MTFRSSRLGAAMATLCIFSSSAALASSPDAWSQFRRDVEAACRAGSASLVREPQILVDPFGLQSYGLAILNGASVEDGSPVSMVCVYDKAQGSVEIGGTMAMDAAMAGRVPAPQPGEGAVAPAAATPAAPEQALASASARLLSPSSLAGGLEPVTPGAGAGMTGASPQTLDLLGEADRAELQGLPAQIERTIAANAGASLATGPAAARAAAGRAAAIAAGTQTGDLSLSEPLLGERSCRLYYFGYQNEAARSVGTHRCSVSQGDDGNLLVEKTSGERLRAGIRPFTPGVAAFVGRSFQPDHAERDYDPANPDNAASSEFGNAVGMAVQEEGIIYLISSQRRRFEESDSFFWVLAFDTP</sequence>
<organism evidence="2 3">
    <name type="scientific">Aureimonas populi</name>
    <dbReference type="NCBI Taxonomy" id="1701758"/>
    <lineage>
        <taxon>Bacteria</taxon>
        <taxon>Pseudomonadati</taxon>
        <taxon>Pseudomonadota</taxon>
        <taxon>Alphaproteobacteria</taxon>
        <taxon>Hyphomicrobiales</taxon>
        <taxon>Aurantimonadaceae</taxon>
        <taxon>Aureimonas</taxon>
    </lineage>
</organism>
<reference evidence="3" key="1">
    <citation type="journal article" date="2019" name="Int. J. Syst. Evol. Microbiol.">
        <title>The Global Catalogue of Microorganisms (GCM) 10K type strain sequencing project: providing services to taxonomists for standard genome sequencing and annotation.</title>
        <authorList>
            <consortium name="The Broad Institute Genomics Platform"/>
            <consortium name="The Broad Institute Genome Sequencing Center for Infectious Disease"/>
            <person name="Wu L."/>
            <person name="Ma J."/>
        </authorList>
    </citation>
    <scope>NUCLEOTIDE SEQUENCE [LARGE SCALE GENOMIC DNA]</scope>
    <source>
        <strain evidence="3">ZS-35-S2</strain>
    </source>
</reference>
<evidence type="ECO:0000313" key="2">
    <source>
        <dbReference type="EMBL" id="MFD2239104.1"/>
    </source>
</evidence>
<keyword evidence="1" id="KW-0732">Signal</keyword>
<dbReference type="RefSeq" id="WP_209736472.1">
    <property type="nucleotide sequence ID" value="NZ_CP072611.1"/>
</dbReference>
<evidence type="ECO:0008006" key="4">
    <source>
        <dbReference type="Google" id="ProtNLM"/>
    </source>
</evidence>
<gene>
    <name evidence="2" type="ORF">ACFSKQ_16770</name>
</gene>
<comment type="caution">
    <text evidence="2">The sequence shown here is derived from an EMBL/GenBank/DDBJ whole genome shotgun (WGS) entry which is preliminary data.</text>
</comment>
<evidence type="ECO:0000313" key="3">
    <source>
        <dbReference type="Proteomes" id="UP001597371"/>
    </source>
</evidence>
<protein>
    <recommendedName>
        <fullName evidence="4">Phytase-like domain-containing protein</fullName>
    </recommendedName>
</protein>
<evidence type="ECO:0000256" key="1">
    <source>
        <dbReference type="SAM" id="SignalP"/>
    </source>
</evidence>
<feature type="signal peptide" evidence="1">
    <location>
        <begin position="1"/>
        <end position="25"/>
    </location>
</feature>
<accession>A0ABW5CPI2</accession>
<feature type="chain" id="PRO_5046991341" description="Phytase-like domain-containing protein" evidence="1">
    <location>
        <begin position="26"/>
        <end position="358"/>
    </location>
</feature>
<proteinExistence type="predicted"/>